<name>A0A2K9LKJ9_9GAMM</name>
<organism evidence="1 2">
    <name type="scientific">Ketobacter alkanivorans</name>
    <dbReference type="NCBI Taxonomy" id="1917421"/>
    <lineage>
        <taxon>Bacteria</taxon>
        <taxon>Pseudomonadati</taxon>
        <taxon>Pseudomonadota</taxon>
        <taxon>Gammaproteobacteria</taxon>
        <taxon>Pseudomonadales</taxon>
        <taxon>Ketobacteraceae</taxon>
        <taxon>Ketobacter</taxon>
    </lineage>
</organism>
<evidence type="ECO:0000313" key="2">
    <source>
        <dbReference type="Proteomes" id="UP000235116"/>
    </source>
</evidence>
<keyword evidence="2" id="KW-1185">Reference proteome</keyword>
<proteinExistence type="predicted"/>
<protein>
    <submittedName>
        <fullName evidence="1">Uncharacterized protein</fullName>
    </submittedName>
</protein>
<dbReference type="AlphaFoldDB" id="A0A2K9LKJ9"/>
<dbReference type="KEGG" id="kak:Kalk_10450"/>
<accession>A0A2K9LKJ9</accession>
<dbReference type="OrthoDB" id="5880742at2"/>
<dbReference type="Proteomes" id="UP000235116">
    <property type="component" value="Chromosome"/>
</dbReference>
<evidence type="ECO:0000313" key="1">
    <source>
        <dbReference type="EMBL" id="AUM12812.1"/>
    </source>
</evidence>
<reference evidence="2" key="1">
    <citation type="submission" date="2017-08" db="EMBL/GenBank/DDBJ databases">
        <title>Direct submision.</title>
        <authorList>
            <person name="Kim S.-J."/>
            <person name="Rhee S.-K."/>
        </authorList>
    </citation>
    <scope>NUCLEOTIDE SEQUENCE [LARGE SCALE GENOMIC DNA]</scope>
    <source>
        <strain evidence="2">GI5</strain>
    </source>
</reference>
<gene>
    <name evidence="1" type="ORF">Kalk_10450</name>
</gene>
<dbReference type="EMBL" id="CP022684">
    <property type="protein sequence ID" value="AUM12812.1"/>
    <property type="molecule type" value="Genomic_DNA"/>
</dbReference>
<dbReference type="RefSeq" id="WP_101894195.1">
    <property type="nucleotide sequence ID" value="NZ_CP022684.1"/>
</dbReference>
<sequence length="206" mass="24066">MTSIGDEYYFAFRPDVEEIPILQADDKARAMKYRYHDLSVGGAPLRFANGFRAEFLAQGMKENITDILHDAPFCLINADLHAELQQFPTRGLNLYPAVYIDNQNQYHENYWFTNFYQSQDIIDWDGSEFDVVEGETPEDNEYLFDRIRLAEDKLGAIPEPERMLLHIKTLGYIIFHQHIVDFVERQGLSGINFLKVHEFEDGDQYV</sequence>